<dbReference type="PANTHER" id="PTHR30592">
    <property type="entry name" value="FORMATE DEHYDROGENASE"/>
    <property type="match status" value="1"/>
</dbReference>
<organism evidence="4 5">
    <name type="scientific">Lichenicola cladoniae</name>
    <dbReference type="NCBI Taxonomy" id="1484109"/>
    <lineage>
        <taxon>Bacteria</taxon>
        <taxon>Pseudomonadati</taxon>
        <taxon>Pseudomonadota</taxon>
        <taxon>Alphaproteobacteria</taxon>
        <taxon>Acetobacterales</taxon>
        <taxon>Acetobacteraceae</taxon>
        <taxon>Lichenicola</taxon>
    </lineage>
</organism>
<name>A0A6M8HQ76_9PROT</name>
<dbReference type="PIRSF" id="PIRSF015626">
    <property type="entry name" value="FdhD"/>
    <property type="match status" value="1"/>
</dbReference>
<protein>
    <recommendedName>
        <fullName evidence="3">Sulfur carrier protein FdhD</fullName>
    </recommendedName>
</protein>
<evidence type="ECO:0000256" key="1">
    <source>
        <dbReference type="ARBA" id="ARBA00022490"/>
    </source>
</evidence>
<dbReference type="GO" id="GO:0097163">
    <property type="term" value="F:sulfur carrier activity"/>
    <property type="evidence" value="ECO:0007669"/>
    <property type="project" value="UniProtKB-UniRule"/>
</dbReference>
<feature type="active site" description="Cysteine persulfide intermediate" evidence="3">
    <location>
        <position position="126"/>
    </location>
</feature>
<dbReference type="KEGG" id="lck:HN018_11775"/>
<dbReference type="Proteomes" id="UP000500767">
    <property type="component" value="Chromosome"/>
</dbReference>
<dbReference type="GO" id="GO:0005737">
    <property type="term" value="C:cytoplasm"/>
    <property type="evidence" value="ECO:0007669"/>
    <property type="project" value="UniProtKB-SubCell"/>
</dbReference>
<proteinExistence type="inferred from homology"/>
<comment type="caution">
    <text evidence="3">Lacks conserved residue(s) required for the propagation of feature annotation.</text>
</comment>
<dbReference type="InterPro" id="IPR003786">
    <property type="entry name" value="FdhD"/>
</dbReference>
<evidence type="ECO:0000256" key="3">
    <source>
        <dbReference type="HAMAP-Rule" id="MF_00187"/>
    </source>
</evidence>
<dbReference type="GO" id="GO:0006777">
    <property type="term" value="P:Mo-molybdopterin cofactor biosynthetic process"/>
    <property type="evidence" value="ECO:0007669"/>
    <property type="project" value="UniProtKB-UniRule"/>
</dbReference>
<dbReference type="AlphaFoldDB" id="A0A6M8HQ76"/>
<comment type="similarity">
    <text evidence="3">Belongs to the FdhD family.</text>
</comment>
<dbReference type="SUPFAM" id="SSF53927">
    <property type="entry name" value="Cytidine deaminase-like"/>
    <property type="match status" value="1"/>
</dbReference>
<dbReference type="NCBIfam" id="TIGR00129">
    <property type="entry name" value="fdhD_narQ"/>
    <property type="match status" value="1"/>
</dbReference>
<dbReference type="Gene3D" id="3.40.140.10">
    <property type="entry name" value="Cytidine Deaminase, domain 2"/>
    <property type="match status" value="1"/>
</dbReference>
<keyword evidence="1 3" id="KW-0963">Cytoplasm</keyword>
<dbReference type="InterPro" id="IPR016193">
    <property type="entry name" value="Cytidine_deaminase-like"/>
</dbReference>
<dbReference type="EMBL" id="CP053708">
    <property type="protein sequence ID" value="QKE90623.1"/>
    <property type="molecule type" value="Genomic_DNA"/>
</dbReference>
<dbReference type="Pfam" id="PF02634">
    <property type="entry name" value="FdhD-NarQ"/>
    <property type="match status" value="1"/>
</dbReference>
<dbReference type="PANTHER" id="PTHR30592:SF1">
    <property type="entry name" value="SULFUR CARRIER PROTEIN FDHD"/>
    <property type="match status" value="1"/>
</dbReference>
<evidence type="ECO:0000313" key="5">
    <source>
        <dbReference type="Proteomes" id="UP000500767"/>
    </source>
</evidence>
<keyword evidence="4" id="KW-0808">Transferase</keyword>
<comment type="subcellular location">
    <subcellularLocation>
        <location evidence="3">Cytoplasm</location>
    </subcellularLocation>
</comment>
<gene>
    <name evidence="3 4" type="primary">fdhD</name>
    <name evidence="4" type="ORF">HN018_11775</name>
</gene>
<evidence type="ECO:0000256" key="2">
    <source>
        <dbReference type="ARBA" id="ARBA00023150"/>
    </source>
</evidence>
<comment type="function">
    <text evidence="3">Required for formate dehydrogenase (FDH) activity. Acts as a sulfur carrier protein that transfers sulfur from IscS to the molybdenum cofactor prior to its insertion into FDH.</text>
</comment>
<keyword evidence="5" id="KW-1185">Reference proteome</keyword>
<sequence>MEDRDPQSSAAHPATRIIERLAWLEGSFVQGEREIPEEMPVALSYNRVSHAVMMASPLDLEDFALGFSLSEEIVRSPDEIEELELFTVPGAEGEPPRGVELRLWIGEERMRGLDRRRRHIAGPTGCGLCGLESLDAALRPLRPVPEGRRYTASQVQEAVASLRPAQALNRRTHAVHAAGFWTEADGLVAVREDVGRHNALDKLHGALAARRTDLAQGILVMTSRISVELVQKAAIMGAPMLAAVSAPTALALRMAEQAGITLIAVARDDGFELCSGRHRVVA</sequence>
<dbReference type="Gene3D" id="3.10.20.10">
    <property type="match status" value="1"/>
</dbReference>
<dbReference type="RefSeq" id="WP_171835571.1">
    <property type="nucleotide sequence ID" value="NZ_CP053708.1"/>
</dbReference>
<dbReference type="GO" id="GO:0016783">
    <property type="term" value="F:sulfurtransferase activity"/>
    <property type="evidence" value="ECO:0007669"/>
    <property type="project" value="InterPro"/>
</dbReference>
<evidence type="ECO:0000313" key="4">
    <source>
        <dbReference type="EMBL" id="QKE90623.1"/>
    </source>
</evidence>
<accession>A0A6M8HQ76</accession>
<dbReference type="HAMAP" id="MF_00187">
    <property type="entry name" value="FdhD"/>
    <property type="match status" value="1"/>
</dbReference>
<keyword evidence="2 3" id="KW-0501">Molybdenum cofactor biosynthesis</keyword>
<reference evidence="4 5" key="1">
    <citation type="journal article" date="2014" name="World J. Microbiol. Biotechnol.">
        <title>Biodiversity and physiological characteristics of Antarctic and Arctic lichens-associated bacteria.</title>
        <authorList>
            <person name="Lee Y.M."/>
            <person name="Kim E.H."/>
            <person name="Lee H.K."/>
            <person name="Hong S.G."/>
        </authorList>
    </citation>
    <scope>NUCLEOTIDE SEQUENCE [LARGE SCALE GENOMIC DNA]</scope>
    <source>
        <strain evidence="4 5">PAMC 26569</strain>
    </source>
</reference>